<dbReference type="InterPro" id="IPR050272">
    <property type="entry name" value="Isochorismatase-like_hydrls"/>
</dbReference>
<gene>
    <name evidence="4" type="ORF">QBC34DRAFT_450873</name>
</gene>
<keyword evidence="5" id="KW-1185">Reference proteome</keyword>
<dbReference type="CDD" id="cd00431">
    <property type="entry name" value="cysteine_hydrolases"/>
    <property type="match status" value="1"/>
</dbReference>
<reference evidence="4" key="1">
    <citation type="journal article" date="2023" name="Mol. Phylogenet. Evol.">
        <title>Genome-scale phylogeny and comparative genomics of the fungal order Sordariales.</title>
        <authorList>
            <person name="Hensen N."/>
            <person name="Bonometti L."/>
            <person name="Westerberg I."/>
            <person name="Brannstrom I.O."/>
            <person name="Guillou S."/>
            <person name="Cros-Aarteil S."/>
            <person name="Calhoun S."/>
            <person name="Haridas S."/>
            <person name="Kuo A."/>
            <person name="Mondo S."/>
            <person name="Pangilinan J."/>
            <person name="Riley R."/>
            <person name="LaButti K."/>
            <person name="Andreopoulos B."/>
            <person name="Lipzen A."/>
            <person name="Chen C."/>
            <person name="Yan M."/>
            <person name="Daum C."/>
            <person name="Ng V."/>
            <person name="Clum A."/>
            <person name="Steindorff A."/>
            <person name="Ohm R.A."/>
            <person name="Martin F."/>
            <person name="Silar P."/>
            <person name="Natvig D.O."/>
            <person name="Lalanne C."/>
            <person name="Gautier V."/>
            <person name="Ament-Velasquez S.L."/>
            <person name="Kruys A."/>
            <person name="Hutchinson M.I."/>
            <person name="Powell A.J."/>
            <person name="Barry K."/>
            <person name="Miller A.N."/>
            <person name="Grigoriev I.V."/>
            <person name="Debuchy R."/>
            <person name="Gladieux P."/>
            <person name="Hiltunen Thoren M."/>
            <person name="Johannesson H."/>
        </authorList>
    </citation>
    <scope>NUCLEOTIDE SEQUENCE</scope>
    <source>
        <strain evidence="4">PSN243</strain>
    </source>
</reference>
<comment type="caution">
    <text evidence="4">The sequence shown here is derived from an EMBL/GenBank/DDBJ whole genome shotgun (WGS) entry which is preliminary data.</text>
</comment>
<evidence type="ECO:0000256" key="2">
    <source>
        <dbReference type="ARBA" id="ARBA00022801"/>
    </source>
</evidence>
<dbReference type="EMBL" id="MU865958">
    <property type="protein sequence ID" value="KAK4446241.1"/>
    <property type="molecule type" value="Genomic_DNA"/>
</dbReference>
<keyword evidence="2 4" id="KW-0378">Hydrolase</keyword>
<dbReference type="InterPro" id="IPR036380">
    <property type="entry name" value="Isochorismatase-like_sf"/>
</dbReference>
<feature type="domain" description="Isochorismatase-like" evidence="3">
    <location>
        <begin position="53"/>
        <end position="249"/>
    </location>
</feature>
<accession>A0AAV9GGY0</accession>
<evidence type="ECO:0000313" key="4">
    <source>
        <dbReference type="EMBL" id="KAK4446241.1"/>
    </source>
</evidence>
<dbReference type="PANTHER" id="PTHR43540">
    <property type="entry name" value="PEROXYUREIDOACRYLATE/UREIDOACRYLATE AMIDOHYDROLASE-RELATED"/>
    <property type="match status" value="1"/>
</dbReference>
<evidence type="ECO:0000256" key="1">
    <source>
        <dbReference type="ARBA" id="ARBA00006336"/>
    </source>
</evidence>
<dbReference type="InterPro" id="IPR000868">
    <property type="entry name" value="Isochorismatase-like_dom"/>
</dbReference>
<dbReference type="Gene3D" id="3.40.50.850">
    <property type="entry name" value="Isochorismatase-like"/>
    <property type="match status" value="1"/>
</dbReference>
<name>A0AAV9GGY0_9PEZI</name>
<reference evidence="4" key="2">
    <citation type="submission" date="2023-05" db="EMBL/GenBank/DDBJ databases">
        <authorList>
            <consortium name="Lawrence Berkeley National Laboratory"/>
            <person name="Steindorff A."/>
            <person name="Hensen N."/>
            <person name="Bonometti L."/>
            <person name="Westerberg I."/>
            <person name="Brannstrom I.O."/>
            <person name="Guillou S."/>
            <person name="Cros-Aarteil S."/>
            <person name="Calhoun S."/>
            <person name="Haridas S."/>
            <person name="Kuo A."/>
            <person name="Mondo S."/>
            <person name="Pangilinan J."/>
            <person name="Riley R."/>
            <person name="Labutti K."/>
            <person name="Andreopoulos B."/>
            <person name="Lipzen A."/>
            <person name="Chen C."/>
            <person name="Yanf M."/>
            <person name="Daum C."/>
            <person name="Ng V."/>
            <person name="Clum A."/>
            <person name="Ohm R."/>
            <person name="Martin F."/>
            <person name="Silar P."/>
            <person name="Natvig D."/>
            <person name="Lalanne C."/>
            <person name="Gautier V."/>
            <person name="Ament-Velasquez S.L."/>
            <person name="Kruys A."/>
            <person name="Hutchinson M.I."/>
            <person name="Powell A.J."/>
            <person name="Barry K."/>
            <person name="Miller A.N."/>
            <person name="Grigoriev I.V."/>
            <person name="Debuchy R."/>
            <person name="Gladieux P."/>
            <person name="Thoren M.H."/>
            <person name="Johannesson H."/>
        </authorList>
    </citation>
    <scope>NUCLEOTIDE SEQUENCE</scope>
    <source>
        <strain evidence="4">PSN243</strain>
    </source>
</reference>
<comment type="similarity">
    <text evidence="1">Belongs to the isochorismatase family.</text>
</comment>
<dbReference type="Pfam" id="PF00857">
    <property type="entry name" value="Isochorismatase"/>
    <property type="match status" value="1"/>
</dbReference>
<sequence length="258" mass="28104">MGVKVIGGPNNFWLYSPEGWDFTHPTTPTSDPIQPCINLNTTKGLVAIDPAKTALVIIDLQNYFLSPLLGRPRDSPGIKVVDQLLTHVIPSCRKVGIPVVWLGWGLTDEDIDAMPPAVIKGFAADTNFEGKNRTTGGLGSDIGPLKGEDGVVEGGKIMMRDQWNTDFYGPLVQAEEPGDMFVYKNRLSGFWGGTEVEKLLHERGIRTLLFSGCNLDQCVAGSLQDVFTKGWDCLLLSDGTATNSPEYARRCIEFNTGA</sequence>
<dbReference type="SUPFAM" id="SSF52499">
    <property type="entry name" value="Isochorismatase-like hydrolases"/>
    <property type="match status" value="1"/>
</dbReference>
<protein>
    <submittedName>
        <fullName evidence="4">Isochorismatase hydrolase</fullName>
    </submittedName>
</protein>
<organism evidence="4 5">
    <name type="scientific">Podospora aff. communis PSN243</name>
    <dbReference type="NCBI Taxonomy" id="3040156"/>
    <lineage>
        <taxon>Eukaryota</taxon>
        <taxon>Fungi</taxon>
        <taxon>Dikarya</taxon>
        <taxon>Ascomycota</taxon>
        <taxon>Pezizomycotina</taxon>
        <taxon>Sordariomycetes</taxon>
        <taxon>Sordariomycetidae</taxon>
        <taxon>Sordariales</taxon>
        <taxon>Podosporaceae</taxon>
        <taxon>Podospora</taxon>
    </lineage>
</organism>
<dbReference type="Proteomes" id="UP001321760">
    <property type="component" value="Unassembled WGS sequence"/>
</dbReference>
<dbReference type="GO" id="GO:0016787">
    <property type="term" value="F:hydrolase activity"/>
    <property type="evidence" value="ECO:0007669"/>
    <property type="project" value="UniProtKB-KW"/>
</dbReference>
<proteinExistence type="inferred from homology"/>
<evidence type="ECO:0000259" key="3">
    <source>
        <dbReference type="Pfam" id="PF00857"/>
    </source>
</evidence>
<evidence type="ECO:0000313" key="5">
    <source>
        <dbReference type="Proteomes" id="UP001321760"/>
    </source>
</evidence>
<dbReference type="PANTHER" id="PTHR43540:SF9">
    <property type="entry name" value="FAMILY HYDROLASE, PUTATIVE (AFU_ORTHOLOGUE AFUA_2G08700)-RELATED"/>
    <property type="match status" value="1"/>
</dbReference>
<dbReference type="AlphaFoldDB" id="A0AAV9GGY0"/>